<dbReference type="PROSITE" id="PS51197">
    <property type="entry name" value="HTH_RRF2_2"/>
    <property type="match status" value="1"/>
</dbReference>
<dbReference type="AlphaFoldDB" id="A0A172ZLB6"/>
<dbReference type="PANTHER" id="PTHR33221">
    <property type="entry name" value="WINGED HELIX-TURN-HELIX TRANSCRIPTIONAL REGULATOR, RRF2 FAMILY"/>
    <property type="match status" value="1"/>
</dbReference>
<dbReference type="STRING" id="1616788.AR543_21595"/>
<dbReference type="PROSITE" id="PS01332">
    <property type="entry name" value="HTH_RRF2_1"/>
    <property type="match status" value="1"/>
</dbReference>
<dbReference type="PROSITE" id="PS51257">
    <property type="entry name" value="PROKAR_LIPOPROTEIN"/>
    <property type="match status" value="1"/>
</dbReference>
<dbReference type="RefSeq" id="WP_060536403.1">
    <property type="nucleotide sequence ID" value="NZ_CP013023.1"/>
</dbReference>
<dbReference type="KEGG" id="pbv:AR543_21595"/>
<dbReference type="SUPFAM" id="SSF46785">
    <property type="entry name" value="Winged helix' DNA-binding domain"/>
    <property type="match status" value="1"/>
</dbReference>
<dbReference type="InterPro" id="IPR036388">
    <property type="entry name" value="WH-like_DNA-bd_sf"/>
</dbReference>
<protein>
    <recommendedName>
        <fullName evidence="3">Rrf2 family transcriptional regulator</fullName>
    </recommendedName>
</protein>
<evidence type="ECO:0008006" key="3">
    <source>
        <dbReference type="Google" id="ProtNLM"/>
    </source>
</evidence>
<dbReference type="GO" id="GO:0003700">
    <property type="term" value="F:DNA-binding transcription factor activity"/>
    <property type="evidence" value="ECO:0007669"/>
    <property type="project" value="TreeGrafter"/>
</dbReference>
<reference evidence="1 2" key="2">
    <citation type="journal article" date="2016" name="Int. J. Syst. Evol. Microbiol.">
        <title>Paenibacillus bovis sp. nov., isolated from raw yak (Bos grunniens) milk.</title>
        <authorList>
            <person name="Gao C."/>
            <person name="Han J."/>
            <person name="Liu Z."/>
            <person name="Xu X."/>
            <person name="Hang F."/>
            <person name="Wu Z."/>
        </authorList>
    </citation>
    <scope>NUCLEOTIDE SEQUENCE [LARGE SCALE GENOMIC DNA]</scope>
    <source>
        <strain evidence="1 2">BD3526</strain>
    </source>
</reference>
<gene>
    <name evidence="1" type="ORF">AR543_21595</name>
</gene>
<dbReference type="Gene3D" id="1.10.10.10">
    <property type="entry name" value="Winged helix-like DNA-binding domain superfamily/Winged helix DNA-binding domain"/>
    <property type="match status" value="1"/>
</dbReference>
<accession>A0A172ZLB6</accession>
<reference evidence="2" key="1">
    <citation type="submission" date="2015-10" db="EMBL/GenBank/DDBJ databases">
        <title>Genome of Paenibacillus bovis sp. nov.</title>
        <authorList>
            <person name="Wu Z."/>
            <person name="Gao C."/>
            <person name="Liu Z."/>
            <person name="Zheng H."/>
        </authorList>
    </citation>
    <scope>NUCLEOTIDE SEQUENCE [LARGE SCALE GENOMIC DNA]</scope>
    <source>
        <strain evidence="2">BD3526</strain>
    </source>
</reference>
<dbReference type="EMBL" id="CP013023">
    <property type="protein sequence ID" value="ANF98333.1"/>
    <property type="molecule type" value="Genomic_DNA"/>
</dbReference>
<dbReference type="GO" id="GO:0005829">
    <property type="term" value="C:cytosol"/>
    <property type="evidence" value="ECO:0007669"/>
    <property type="project" value="TreeGrafter"/>
</dbReference>
<evidence type="ECO:0000313" key="2">
    <source>
        <dbReference type="Proteomes" id="UP000078148"/>
    </source>
</evidence>
<dbReference type="Pfam" id="PF02082">
    <property type="entry name" value="Rrf2"/>
    <property type="match status" value="1"/>
</dbReference>
<organism evidence="1 2">
    <name type="scientific">Paenibacillus bovis</name>
    <dbReference type="NCBI Taxonomy" id="1616788"/>
    <lineage>
        <taxon>Bacteria</taxon>
        <taxon>Bacillati</taxon>
        <taxon>Bacillota</taxon>
        <taxon>Bacilli</taxon>
        <taxon>Bacillales</taxon>
        <taxon>Paenibacillaceae</taxon>
        <taxon>Paenibacillus</taxon>
    </lineage>
</organism>
<dbReference type="Proteomes" id="UP000078148">
    <property type="component" value="Chromosome"/>
</dbReference>
<evidence type="ECO:0000313" key="1">
    <source>
        <dbReference type="EMBL" id="ANF98333.1"/>
    </source>
</evidence>
<name>A0A172ZLB6_9BACL</name>
<sequence length="154" mass="16626">MTTSRTRSIGPARFNTAVQALAGLACNGGTVSSSVIAAQVQSHATFLRRILATLASHGIVDTREGRDGGYSLKISADTLTLADIYQAIRNDEVQQAAPAECMETSSTEIGSILKNVMMDAERQAIEYLKKYTLSDLLYEANQKKISNIAELLNN</sequence>
<dbReference type="PANTHER" id="PTHR33221:SF15">
    <property type="entry name" value="HTH-TYPE TRANSCRIPTIONAL REGULATOR YWGB-RELATED"/>
    <property type="match status" value="1"/>
</dbReference>
<dbReference type="OrthoDB" id="32510at2"/>
<keyword evidence="2" id="KW-1185">Reference proteome</keyword>
<dbReference type="InterPro" id="IPR030489">
    <property type="entry name" value="TR_Rrf2-type_CS"/>
</dbReference>
<proteinExistence type="predicted"/>
<dbReference type="InterPro" id="IPR036390">
    <property type="entry name" value="WH_DNA-bd_sf"/>
</dbReference>
<dbReference type="InterPro" id="IPR000944">
    <property type="entry name" value="Tscrpt_reg_Rrf2"/>
</dbReference>